<name>H5TTC9_GORO1</name>
<dbReference type="AlphaFoldDB" id="H5TTC9"/>
<gene>
    <name evidence="8" type="ORF">GOOTI_238_00170</name>
</gene>
<dbReference type="InterPro" id="IPR003018">
    <property type="entry name" value="GAF"/>
</dbReference>
<comment type="caution">
    <text evidence="8">The sequence shown here is derived from an EMBL/GenBank/DDBJ whole genome shotgun (WGS) entry which is preliminary data.</text>
</comment>
<dbReference type="PROSITE" id="PS50045">
    <property type="entry name" value="SIGMA54_INTERACT_4"/>
    <property type="match status" value="1"/>
</dbReference>
<keyword evidence="5" id="KW-0804">Transcription</keyword>
<dbReference type="Gene3D" id="1.10.10.60">
    <property type="entry name" value="Homeodomain-like"/>
    <property type="match status" value="1"/>
</dbReference>
<dbReference type="GO" id="GO:0006355">
    <property type="term" value="P:regulation of DNA-templated transcription"/>
    <property type="evidence" value="ECO:0007669"/>
    <property type="project" value="InterPro"/>
</dbReference>
<feature type="region of interest" description="Disordered" evidence="6">
    <location>
        <begin position="304"/>
        <end position="328"/>
    </location>
</feature>
<dbReference type="PRINTS" id="PR01590">
    <property type="entry name" value="HTHFIS"/>
</dbReference>
<evidence type="ECO:0000256" key="2">
    <source>
        <dbReference type="ARBA" id="ARBA00022840"/>
    </source>
</evidence>
<dbReference type="InterPro" id="IPR002078">
    <property type="entry name" value="Sigma_54_int"/>
</dbReference>
<dbReference type="InterPro" id="IPR029016">
    <property type="entry name" value="GAF-like_dom_sf"/>
</dbReference>
<dbReference type="OrthoDB" id="5496274at2"/>
<evidence type="ECO:0000256" key="3">
    <source>
        <dbReference type="ARBA" id="ARBA00023015"/>
    </source>
</evidence>
<dbReference type="PANTHER" id="PTHR32071">
    <property type="entry name" value="TRANSCRIPTIONAL REGULATORY PROTEIN"/>
    <property type="match status" value="1"/>
</dbReference>
<feature type="domain" description="Sigma-54 factor interaction" evidence="7">
    <location>
        <begin position="458"/>
        <end position="519"/>
    </location>
</feature>
<evidence type="ECO:0000259" key="7">
    <source>
        <dbReference type="PROSITE" id="PS50045"/>
    </source>
</evidence>
<dbReference type="Pfam" id="PF25601">
    <property type="entry name" value="AAA_lid_14"/>
    <property type="match status" value="1"/>
</dbReference>
<dbReference type="GO" id="GO:0005524">
    <property type="term" value="F:ATP binding"/>
    <property type="evidence" value="ECO:0007669"/>
    <property type="project" value="UniProtKB-KW"/>
</dbReference>
<evidence type="ECO:0000256" key="6">
    <source>
        <dbReference type="SAM" id="MobiDB-lite"/>
    </source>
</evidence>
<dbReference type="SUPFAM" id="SSF46689">
    <property type="entry name" value="Homeodomain-like"/>
    <property type="match status" value="1"/>
</dbReference>
<organism evidence="8 9">
    <name type="scientific">Gordonia otitidis (strain DSM 44809 / CCUG 52243 / JCM 12355 / NBRC 100426 / IFM 10032)</name>
    <dbReference type="NCBI Taxonomy" id="1108044"/>
    <lineage>
        <taxon>Bacteria</taxon>
        <taxon>Bacillati</taxon>
        <taxon>Actinomycetota</taxon>
        <taxon>Actinomycetes</taxon>
        <taxon>Mycobacteriales</taxon>
        <taxon>Gordoniaceae</taxon>
        <taxon>Gordonia</taxon>
    </lineage>
</organism>
<evidence type="ECO:0000256" key="5">
    <source>
        <dbReference type="ARBA" id="ARBA00023163"/>
    </source>
</evidence>
<keyword evidence="1" id="KW-0547">Nucleotide-binding</keyword>
<dbReference type="Gene3D" id="1.10.8.60">
    <property type="match status" value="1"/>
</dbReference>
<keyword evidence="4" id="KW-0238">DNA-binding</keyword>
<dbReference type="SUPFAM" id="SSF52540">
    <property type="entry name" value="P-loop containing nucleoside triphosphate hydrolases"/>
    <property type="match status" value="1"/>
</dbReference>
<evidence type="ECO:0000313" key="9">
    <source>
        <dbReference type="Proteomes" id="UP000005038"/>
    </source>
</evidence>
<evidence type="ECO:0000313" key="8">
    <source>
        <dbReference type="EMBL" id="GAB36737.1"/>
    </source>
</evidence>
<dbReference type="PANTHER" id="PTHR32071:SF122">
    <property type="entry name" value="SIGMA FACTOR"/>
    <property type="match status" value="1"/>
</dbReference>
<dbReference type="RefSeq" id="WP_007240899.1">
    <property type="nucleotide sequence ID" value="NZ_BAFB01000238.1"/>
</dbReference>
<dbReference type="Pfam" id="PF01590">
    <property type="entry name" value="GAF"/>
    <property type="match status" value="1"/>
</dbReference>
<protein>
    <submittedName>
        <fullName evidence="8">Fis family transcriptional regulator</fullName>
    </submittedName>
</protein>
<dbReference type="Proteomes" id="UP000005038">
    <property type="component" value="Unassembled WGS sequence"/>
</dbReference>
<dbReference type="GO" id="GO:0043565">
    <property type="term" value="F:sequence-specific DNA binding"/>
    <property type="evidence" value="ECO:0007669"/>
    <property type="project" value="InterPro"/>
</dbReference>
<sequence>MRDRRDEQLRIAAARADFLEYGPQGAAGVGDVVAASWSRSASAGLDADKYQVAYHDDIDFDSRLARCARPVLERLTGDMSDVPVTIALTDAQARIVDRRDCSTAVGRVLDRVDFDRGFSFEESSIGTNGVGTVFEVGAPVSVVGSEHFNQSLVQFACTGAPILDPLTGRVVGVLDASMLAESWNSLVDALVRSAATDISRNLLLDRSQDTRAVFETYLRASARPGRAVIALGETIMVNEAARALLDPDEQATIGQYAEYLMSKHDNALHTVTLEGGRQIRMRTTHITSRGDVVGVVAVLDEDRGRQPETDAAETVSRTAALPPSSAHGMRSPTWVHAYNEVVQSLACGRAVVVVGEPGSGRLSVLTDAFRGDNPTAPVVVVDIAQPSTCSAQPPPPTDGNGLLVLRHVDAIDGQVLPMLRSAIDDATAAGYVLAATASPPREATATDFGGLLGLFEHSVTLPPLRLRGPDLQPLVHRILRELAPQRTTRISPQAMRIIAAYSWPKNLTQLHSALESALRRRPVGEIQPEDLPGFCRTTAHRVLTTLEVTERDAIVRVLDECGGNRVRAAQALGMSRSSIYRKIHSYGITGI</sequence>
<dbReference type="InterPro" id="IPR009057">
    <property type="entry name" value="Homeodomain-like_sf"/>
</dbReference>
<dbReference type="STRING" id="1108044.GOOTI_238_00170"/>
<dbReference type="InterPro" id="IPR027417">
    <property type="entry name" value="P-loop_NTPase"/>
</dbReference>
<dbReference type="Pfam" id="PF02954">
    <property type="entry name" value="HTH_8"/>
    <property type="match status" value="1"/>
</dbReference>
<keyword evidence="9" id="KW-1185">Reference proteome</keyword>
<dbReference type="EMBL" id="BAFB01000238">
    <property type="protein sequence ID" value="GAB36737.1"/>
    <property type="molecule type" value="Genomic_DNA"/>
</dbReference>
<dbReference type="InterPro" id="IPR058031">
    <property type="entry name" value="AAA_lid_NorR"/>
</dbReference>
<keyword evidence="2" id="KW-0067">ATP-binding</keyword>
<keyword evidence="3" id="KW-0805">Transcription regulation</keyword>
<evidence type="ECO:0000256" key="4">
    <source>
        <dbReference type="ARBA" id="ARBA00023125"/>
    </source>
</evidence>
<accession>H5TTC9</accession>
<proteinExistence type="predicted"/>
<dbReference type="InterPro" id="IPR002197">
    <property type="entry name" value="HTH_Fis"/>
</dbReference>
<dbReference type="Gene3D" id="3.30.450.40">
    <property type="match status" value="1"/>
</dbReference>
<reference evidence="8" key="1">
    <citation type="submission" date="2012-02" db="EMBL/GenBank/DDBJ databases">
        <title>Whole genome shotgun sequence of Gordonia otitidis NBRC 100426.</title>
        <authorList>
            <person name="Yoshida I."/>
            <person name="Hosoyama A."/>
            <person name="Tsuchikane K."/>
            <person name="Katsumata H."/>
            <person name="Yamazaki S."/>
            <person name="Fujita N."/>
        </authorList>
    </citation>
    <scope>NUCLEOTIDE SEQUENCE [LARGE SCALE GENOMIC DNA]</scope>
    <source>
        <strain evidence="8">NBRC 100426</strain>
    </source>
</reference>
<evidence type="ECO:0000256" key="1">
    <source>
        <dbReference type="ARBA" id="ARBA00022741"/>
    </source>
</evidence>